<name>A0A6J5MDV6_9CAUD</name>
<gene>
    <name evidence="1" type="ORF">UFOVP455_43</name>
</gene>
<dbReference type="EMBL" id="LR796427">
    <property type="protein sequence ID" value="CAB4144452.1"/>
    <property type="molecule type" value="Genomic_DNA"/>
</dbReference>
<proteinExistence type="predicted"/>
<evidence type="ECO:0000313" key="1">
    <source>
        <dbReference type="EMBL" id="CAB4144452.1"/>
    </source>
</evidence>
<organism evidence="1">
    <name type="scientific">uncultured Caudovirales phage</name>
    <dbReference type="NCBI Taxonomy" id="2100421"/>
    <lineage>
        <taxon>Viruses</taxon>
        <taxon>Duplodnaviria</taxon>
        <taxon>Heunggongvirae</taxon>
        <taxon>Uroviricota</taxon>
        <taxon>Caudoviricetes</taxon>
        <taxon>Peduoviridae</taxon>
        <taxon>Maltschvirus</taxon>
        <taxon>Maltschvirus maltsch</taxon>
    </lineage>
</organism>
<sequence length="45" mass="4884">MIEAIKFSICQGIDACCTVIMPEVLRFASIAIITLVIYSHGKGAR</sequence>
<protein>
    <submittedName>
        <fullName evidence="1">Uncharacterized protein</fullName>
    </submittedName>
</protein>
<reference evidence="1" key="1">
    <citation type="submission" date="2020-04" db="EMBL/GenBank/DDBJ databases">
        <authorList>
            <person name="Chiriac C."/>
            <person name="Salcher M."/>
            <person name="Ghai R."/>
            <person name="Kavagutti S V."/>
        </authorList>
    </citation>
    <scope>NUCLEOTIDE SEQUENCE</scope>
</reference>
<accession>A0A6J5MDV6</accession>